<dbReference type="InterPro" id="IPR024787">
    <property type="entry name" value="EcsC"/>
</dbReference>
<accession>A0AAJ1X487</accession>
<sequence length="256" mass="27178">MEIIDNPPANFDAEAQLDALARRYQSAGGAGLQVLNLIGGQAESLLDKLPDGIRTRLGEQTETALNIALRAASTSRRAVPDQPSWINTALTAAMGAAGGMGGLPSALAELPVTTTFLLRAIQGIAAEHGFDPEEEGVKFDCIQVFAAAGPLDTDDGSDLAFISTRLLLRGQTIQTLIARVAPRLSVVLGQKLAAQTLPVLGAVAGAATNYAYTSYYQEMAHVHFGLRRLAITTDRDFADLVEDLRERIAKPVVKRA</sequence>
<reference evidence="1" key="1">
    <citation type="submission" date="2022-07" db="EMBL/GenBank/DDBJ databases">
        <authorList>
            <person name="Otstavnykh N."/>
            <person name="Isaeva M."/>
            <person name="Bystritskaya E."/>
        </authorList>
    </citation>
    <scope>NUCLEOTIDE SEQUENCE</scope>
    <source>
        <strain evidence="1">10Alg 79</strain>
    </source>
</reference>
<evidence type="ECO:0000313" key="1">
    <source>
        <dbReference type="EMBL" id="MDQ2093231.1"/>
    </source>
</evidence>
<gene>
    <name evidence="1" type="ORF">NOI20_03835</name>
</gene>
<comment type="caution">
    <text evidence="1">The sequence shown here is derived from an EMBL/GenBank/DDBJ whole genome shotgun (WGS) entry which is preliminary data.</text>
</comment>
<evidence type="ECO:0000313" key="2">
    <source>
        <dbReference type="Proteomes" id="UP001227162"/>
    </source>
</evidence>
<protein>
    <submittedName>
        <fullName evidence="1">EcsC family protein</fullName>
    </submittedName>
</protein>
<name>A0AAJ1X487_9RHOB</name>
<dbReference type="PANTHER" id="PTHR41260:SF1">
    <property type="entry name" value="PROTEIN ECSC"/>
    <property type="match status" value="1"/>
</dbReference>
<dbReference type="PANTHER" id="PTHR41260">
    <property type="entry name" value="PROTEIN ECSC"/>
    <property type="match status" value="1"/>
</dbReference>
<proteinExistence type="predicted"/>
<reference evidence="1" key="2">
    <citation type="submission" date="2023-04" db="EMBL/GenBank/DDBJ databases">
        <title>'Rhodoalgimonas zhirmunskyi' gen. nov., isolated from a red alga.</title>
        <authorList>
            <person name="Nedashkovskaya O.I."/>
            <person name="Otstavnykh N.Y."/>
            <person name="Bystritskaya E.P."/>
            <person name="Balabanova L.A."/>
            <person name="Isaeva M.P."/>
        </authorList>
    </citation>
    <scope>NUCLEOTIDE SEQUENCE</scope>
    <source>
        <strain evidence="1">10Alg 79</strain>
    </source>
</reference>
<dbReference type="RefSeq" id="WP_317625510.1">
    <property type="nucleotide sequence ID" value="NZ_JANFFA010000001.1"/>
</dbReference>
<keyword evidence="2" id="KW-1185">Reference proteome</keyword>
<dbReference type="Proteomes" id="UP001227162">
    <property type="component" value="Unassembled WGS sequence"/>
</dbReference>
<dbReference type="AlphaFoldDB" id="A0AAJ1X487"/>
<dbReference type="Pfam" id="PF12787">
    <property type="entry name" value="EcsC"/>
    <property type="match status" value="1"/>
</dbReference>
<organism evidence="1 2">
    <name type="scientific">Rhodalgimonas zhirmunskyi</name>
    <dbReference type="NCBI Taxonomy" id="2964767"/>
    <lineage>
        <taxon>Bacteria</taxon>
        <taxon>Pseudomonadati</taxon>
        <taxon>Pseudomonadota</taxon>
        <taxon>Alphaproteobacteria</taxon>
        <taxon>Rhodobacterales</taxon>
        <taxon>Roseobacteraceae</taxon>
        <taxon>Rhodalgimonas</taxon>
    </lineage>
</organism>
<dbReference type="EMBL" id="JANFFA010000001">
    <property type="protein sequence ID" value="MDQ2093231.1"/>
    <property type="molecule type" value="Genomic_DNA"/>
</dbReference>